<keyword evidence="1" id="KW-0675">Receptor</keyword>
<dbReference type="EMBL" id="BKCP01007404">
    <property type="protein sequence ID" value="GER45945.1"/>
    <property type="molecule type" value="Genomic_DNA"/>
</dbReference>
<dbReference type="PANTHER" id="PTHR10404">
    <property type="entry name" value="N-ACETYLATED-ALPHA-LINKED ACIDIC DIPEPTIDASE"/>
    <property type="match status" value="1"/>
</dbReference>
<organism evidence="1 2">
    <name type="scientific">Striga asiatica</name>
    <name type="common">Asiatic witchweed</name>
    <name type="synonym">Buchnera asiatica</name>
    <dbReference type="NCBI Taxonomy" id="4170"/>
    <lineage>
        <taxon>Eukaryota</taxon>
        <taxon>Viridiplantae</taxon>
        <taxon>Streptophyta</taxon>
        <taxon>Embryophyta</taxon>
        <taxon>Tracheophyta</taxon>
        <taxon>Spermatophyta</taxon>
        <taxon>Magnoliopsida</taxon>
        <taxon>eudicotyledons</taxon>
        <taxon>Gunneridae</taxon>
        <taxon>Pentapetalae</taxon>
        <taxon>asterids</taxon>
        <taxon>lamiids</taxon>
        <taxon>Lamiales</taxon>
        <taxon>Orobanchaceae</taxon>
        <taxon>Buchnereae</taxon>
        <taxon>Striga</taxon>
    </lineage>
</organism>
<comment type="caution">
    <text evidence="1">The sequence shown here is derived from an EMBL/GenBank/DDBJ whole genome shotgun (WGS) entry which is preliminary data.</text>
</comment>
<dbReference type="SUPFAM" id="SSF53187">
    <property type="entry name" value="Zn-dependent exopeptidases"/>
    <property type="match status" value="1"/>
</dbReference>
<dbReference type="InterPro" id="IPR039373">
    <property type="entry name" value="Peptidase_M28B"/>
</dbReference>
<dbReference type="PANTHER" id="PTHR10404:SF46">
    <property type="entry name" value="VACUOLAR PROTEIN SORTING-ASSOCIATED PROTEIN 70"/>
    <property type="match status" value="1"/>
</dbReference>
<dbReference type="GO" id="GO:0004180">
    <property type="term" value="F:carboxypeptidase activity"/>
    <property type="evidence" value="ECO:0007669"/>
    <property type="project" value="TreeGrafter"/>
</dbReference>
<dbReference type="OrthoDB" id="5841748at2759"/>
<protein>
    <submittedName>
        <fullName evidence="1">Transferrin receptor protein 1</fullName>
    </submittedName>
</protein>
<name>A0A5A7QKS2_STRAF</name>
<dbReference type="Gene3D" id="3.40.630.10">
    <property type="entry name" value="Zn peptidases"/>
    <property type="match status" value="1"/>
</dbReference>
<accession>A0A5A7QKS2</accession>
<proteinExistence type="predicted"/>
<evidence type="ECO:0000313" key="2">
    <source>
        <dbReference type="Proteomes" id="UP000325081"/>
    </source>
</evidence>
<dbReference type="Proteomes" id="UP000325081">
    <property type="component" value="Unassembled WGS sequence"/>
</dbReference>
<keyword evidence="2" id="KW-1185">Reference proteome</keyword>
<sequence length="106" mass="12136">MITDICVYSVQCNLDYQIYQQVFLSLKNFLGRKEKSRSIFRYQLIAKYCRYNPIGSTEWVEENRQMLASRAVTYLNLDVAVAGPQILPPSATPQLDDLLAEAAKQV</sequence>
<gene>
    <name evidence="1" type="ORF">STAS_22933</name>
</gene>
<reference evidence="2" key="1">
    <citation type="journal article" date="2019" name="Curr. Biol.">
        <title>Genome Sequence of Striga asiatica Provides Insight into the Evolution of Plant Parasitism.</title>
        <authorList>
            <person name="Yoshida S."/>
            <person name="Kim S."/>
            <person name="Wafula E.K."/>
            <person name="Tanskanen J."/>
            <person name="Kim Y.M."/>
            <person name="Honaas L."/>
            <person name="Yang Z."/>
            <person name="Spallek T."/>
            <person name="Conn C.E."/>
            <person name="Ichihashi Y."/>
            <person name="Cheong K."/>
            <person name="Cui S."/>
            <person name="Der J.P."/>
            <person name="Gundlach H."/>
            <person name="Jiao Y."/>
            <person name="Hori C."/>
            <person name="Ishida J.K."/>
            <person name="Kasahara H."/>
            <person name="Kiba T."/>
            <person name="Kim M.S."/>
            <person name="Koo N."/>
            <person name="Laohavisit A."/>
            <person name="Lee Y.H."/>
            <person name="Lumba S."/>
            <person name="McCourt P."/>
            <person name="Mortimer J.C."/>
            <person name="Mutuku J.M."/>
            <person name="Nomura T."/>
            <person name="Sasaki-Sekimoto Y."/>
            <person name="Seto Y."/>
            <person name="Wang Y."/>
            <person name="Wakatake T."/>
            <person name="Sakakibara H."/>
            <person name="Demura T."/>
            <person name="Yamaguchi S."/>
            <person name="Yoneyama K."/>
            <person name="Manabe R.I."/>
            <person name="Nelson D.C."/>
            <person name="Schulman A.H."/>
            <person name="Timko M.P."/>
            <person name="dePamphilis C.W."/>
            <person name="Choi D."/>
            <person name="Shirasu K."/>
        </authorList>
    </citation>
    <scope>NUCLEOTIDE SEQUENCE [LARGE SCALE GENOMIC DNA]</scope>
    <source>
        <strain evidence="2">cv. UVA1</strain>
    </source>
</reference>
<evidence type="ECO:0000313" key="1">
    <source>
        <dbReference type="EMBL" id="GER45945.1"/>
    </source>
</evidence>
<dbReference type="AlphaFoldDB" id="A0A5A7QKS2"/>